<feature type="compositionally biased region" description="Polar residues" evidence="1">
    <location>
        <begin position="171"/>
        <end position="185"/>
    </location>
</feature>
<dbReference type="Proteomes" id="UP000242258">
    <property type="component" value="Unassembled WGS sequence"/>
</dbReference>
<dbReference type="AlphaFoldDB" id="A0A1E7Q3Z7"/>
<protein>
    <recommendedName>
        <fullName evidence="3">Cytoskeleton protein RodZ-like C-terminal domain-containing protein</fullName>
    </recommendedName>
</protein>
<evidence type="ECO:0000256" key="1">
    <source>
        <dbReference type="SAM" id="MobiDB-lite"/>
    </source>
</evidence>
<dbReference type="Pfam" id="PF13413">
    <property type="entry name" value="HTH_25"/>
    <property type="match status" value="1"/>
</dbReference>
<evidence type="ECO:0000313" key="4">
    <source>
        <dbReference type="EMBL" id="OEY68851.1"/>
    </source>
</evidence>
<gene>
    <name evidence="4" type="ORF">BI198_04190</name>
</gene>
<dbReference type="PANTHER" id="PTHR34475">
    <property type="match status" value="1"/>
</dbReference>
<keyword evidence="5" id="KW-1185">Reference proteome</keyword>
<comment type="caution">
    <text evidence="4">The sequence shown here is derived from an EMBL/GenBank/DDBJ whole genome shotgun (WGS) entry which is preliminary data.</text>
</comment>
<keyword evidence="2" id="KW-0472">Membrane</keyword>
<evidence type="ECO:0000313" key="5">
    <source>
        <dbReference type="Proteomes" id="UP000242258"/>
    </source>
</evidence>
<accession>A0A1E7Q3Z7</accession>
<proteinExistence type="predicted"/>
<dbReference type="SUPFAM" id="SSF47413">
    <property type="entry name" value="lambda repressor-like DNA-binding domains"/>
    <property type="match status" value="1"/>
</dbReference>
<dbReference type="CDD" id="cd00093">
    <property type="entry name" value="HTH_XRE"/>
    <property type="match status" value="1"/>
</dbReference>
<evidence type="ECO:0000259" key="3">
    <source>
        <dbReference type="Pfam" id="PF13464"/>
    </source>
</evidence>
<dbReference type="InterPro" id="IPR050400">
    <property type="entry name" value="Bact_Cytoskel_RodZ"/>
</dbReference>
<dbReference type="InterPro" id="IPR010982">
    <property type="entry name" value="Lambda_DNA-bd_dom_sf"/>
</dbReference>
<dbReference type="GO" id="GO:0003677">
    <property type="term" value="F:DNA binding"/>
    <property type="evidence" value="ECO:0007669"/>
    <property type="project" value="InterPro"/>
</dbReference>
<reference evidence="5" key="1">
    <citation type="submission" date="2016-09" db="EMBL/GenBank/DDBJ databases">
        <authorList>
            <person name="Wan X."/>
            <person name="Hou S."/>
        </authorList>
    </citation>
    <scope>NUCLEOTIDE SEQUENCE [LARGE SCALE GENOMIC DNA]</scope>
    <source>
        <strain evidence="5">KH87</strain>
    </source>
</reference>
<dbReference type="RefSeq" id="WP_070048417.1">
    <property type="nucleotide sequence ID" value="NZ_CBCSDO010000003.1"/>
</dbReference>
<name>A0A1E7Q3Z7_9GAMM</name>
<keyword evidence="2" id="KW-1133">Transmembrane helix</keyword>
<dbReference type="Gene3D" id="1.10.260.40">
    <property type="entry name" value="lambda repressor-like DNA-binding domains"/>
    <property type="match status" value="1"/>
</dbReference>
<dbReference type="STRING" id="1628148.BI198_04190"/>
<feature type="domain" description="Cytoskeleton protein RodZ-like C-terminal" evidence="3">
    <location>
        <begin position="266"/>
        <end position="337"/>
    </location>
</feature>
<feature type="region of interest" description="Disordered" evidence="1">
    <location>
        <begin position="171"/>
        <end position="193"/>
    </location>
</feature>
<feature type="transmembrane region" description="Helical" evidence="2">
    <location>
        <begin position="111"/>
        <end position="131"/>
    </location>
</feature>
<organism evidence="4 5">
    <name type="scientific">Rheinheimera salexigens</name>
    <dbReference type="NCBI Taxonomy" id="1628148"/>
    <lineage>
        <taxon>Bacteria</taxon>
        <taxon>Pseudomonadati</taxon>
        <taxon>Pseudomonadota</taxon>
        <taxon>Gammaproteobacteria</taxon>
        <taxon>Chromatiales</taxon>
        <taxon>Chromatiaceae</taxon>
        <taxon>Rheinheimera</taxon>
    </lineage>
</organism>
<evidence type="ECO:0000256" key="2">
    <source>
        <dbReference type="SAM" id="Phobius"/>
    </source>
</evidence>
<keyword evidence="2" id="KW-0812">Transmembrane</keyword>
<dbReference type="PANTHER" id="PTHR34475:SF1">
    <property type="entry name" value="CYTOSKELETON PROTEIN RODZ"/>
    <property type="match status" value="1"/>
</dbReference>
<dbReference type="Pfam" id="PF13464">
    <property type="entry name" value="RodZ_C"/>
    <property type="match status" value="1"/>
</dbReference>
<sequence>MNTETEIDKQPSIGQMLRQAREARSLTVPQVAAQLNLAVPLIEKLEQDQFNGDMQETYVRGYIRAYAKLLKIPEKQLVSVFSRETGRQAYVAKPMQTFSNRTKHQTTDNRFLWLTYGIIALFIVLLFVWWWQTEAEFKQSATEVTTKSTAVASSSPDVTLSLSGANSVELTDTTQASTEPANTELTGITQTDTDQTGIEQLSTKQVDSQHQLLPTTPMSADAQAVSTIEQMLVTMQTKTMQAETMQLETASNLEPSAAIVGLDSLQLRFHDACWVNIIDAAGERIAFGTKEKGYVMDLKGQAPFVVTLCNPTVVAISFNHQPYDLSTLPTGRVAKFTIPGSE</sequence>
<dbReference type="EMBL" id="MKEK01000001">
    <property type="protein sequence ID" value="OEY68851.1"/>
    <property type="molecule type" value="Genomic_DNA"/>
</dbReference>
<dbReference type="InterPro" id="IPR001387">
    <property type="entry name" value="Cro/C1-type_HTH"/>
</dbReference>
<dbReference type="OrthoDB" id="9790252at2"/>
<dbReference type="InterPro" id="IPR025194">
    <property type="entry name" value="RodZ-like_C"/>
</dbReference>